<keyword evidence="3" id="KW-0479">Metal-binding</keyword>
<dbReference type="InterPro" id="IPR011990">
    <property type="entry name" value="TPR-like_helical_dom_sf"/>
</dbReference>
<evidence type="ECO:0000313" key="8">
    <source>
        <dbReference type="EMBL" id="EEV19745.1"/>
    </source>
</evidence>
<evidence type="ECO:0000313" key="9">
    <source>
        <dbReference type="Proteomes" id="UP000004509"/>
    </source>
</evidence>
<evidence type="ECO:0000256" key="6">
    <source>
        <dbReference type="ARBA" id="ARBA00023049"/>
    </source>
</evidence>
<evidence type="ECO:0000256" key="1">
    <source>
        <dbReference type="ARBA" id="ARBA00001947"/>
    </source>
</evidence>
<reference evidence="8 9" key="1">
    <citation type="submission" date="2009-07" db="EMBL/GenBank/DDBJ databases">
        <authorList>
            <person name="Madupu R."/>
            <person name="Sebastian Y."/>
            <person name="Durkin A.S."/>
            <person name="Torralba M."/>
            <person name="Methe B."/>
            <person name="Sutton G.G."/>
            <person name="Strausberg R.L."/>
            <person name="Nelson K.E."/>
        </authorList>
    </citation>
    <scope>NUCLEOTIDE SEQUENCE [LARGE SCALE GENOMIC DNA]</scope>
    <source>
        <strain evidence="8 9">ATCC 35580</strain>
    </source>
</reference>
<dbReference type="Pfam" id="PF07998">
    <property type="entry name" value="Peptidase_M54"/>
    <property type="match status" value="1"/>
</dbReference>
<dbReference type="InterPro" id="IPR019734">
    <property type="entry name" value="TPR_rpt"/>
</dbReference>
<evidence type="ECO:0000256" key="5">
    <source>
        <dbReference type="ARBA" id="ARBA00022833"/>
    </source>
</evidence>
<dbReference type="PANTHER" id="PTHR15910:SF1">
    <property type="entry name" value="ARCHAEMETZINCIN-2"/>
    <property type="match status" value="1"/>
</dbReference>
<dbReference type="InterPro" id="IPR024079">
    <property type="entry name" value="MetalloPept_cat_dom_sf"/>
</dbReference>
<keyword evidence="2" id="KW-0645">Protease</keyword>
<accession>C8PS75</accession>
<dbReference type="SUPFAM" id="SSF48452">
    <property type="entry name" value="TPR-like"/>
    <property type="match status" value="1"/>
</dbReference>
<keyword evidence="5" id="KW-0862">Zinc</keyword>
<gene>
    <name evidence="8" type="ORF">TREVI0001_1240</name>
</gene>
<evidence type="ECO:0000256" key="4">
    <source>
        <dbReference type="ARBA" id="ARBA00022801"/>
    </source>
</evidence>
<dbReference type="PROSITE" id="PS50005">
    <property type="entry name" value="TPR"/>
    <property type="match status" value="1"/>
</dbReference>
<dbReference type="CDD" id="cd11375">
    <property type="entry name" value="Peptidase_M54"/>
    <property type="match status" value="1"/>
</dbReference>
<evidence type="ECO:0000256" key="7">
    <source>
        <dbReference type="PROSITE-ProRule" id="PRU00339"/>
    </source>
</evidence>
<keyword evidence="4" id="KW-0378">Hydrolase</keyword>
<dbReference type="GO" id="GO:0008237">
    <property type="term" value="F:metallopeptidase activity"/>
    <property type="evidence" value="ECO:0007669"/>
    <property type="project" value="UniProtKB-KW"/>
</dbReference>
<dbReference type="AlphaFoldDB" id="C8PS75"/>
<organism evidence="8 9">
    <name type="scientific">Treponema vincentii ATCC 35580</name>
    <dbReference type="NCBI Taxonomy" id="596324"/>
    <lineage>
        <taxon>Bacteria</taxon>
        <taxon>Pseudomonadati</taxon>
        <taxon>Spirochaetota</taxon>
        <taxon>Spirochaetia</taxon>
        <taxon>Spirochaetales</taxon>
        <taxon>Treponemataceae</taxon>
        <taxon>Treponema</taxon>
    </lineage>
</organism>
<name>C8PS75_9SPIR</name>
<protein>
    <submittedName>
        <fullName evidence="8">Uncharacterized protein</fullName>
    </submittedName>
</protein>
<evidence type="ECO:0000256" key="2">
    <source>
        <dbReference type="ARBA" id="ARBA00022670"/>
    </source>
</evidence>
<comment type="cofactor">
    <cofactor evidence="1">
        <name>Zn(2+)</name>
        <dbReference type="ChEBI" id="CHEBI:29105"/>
    </cofactor>
</comment>
<comment type="caution">
    <text evidence="8">The sequence shown here is derived from an EMBL/GenBank/DDBJ whole genome shotgun (WGS) entry which is preliminary data.</text>
</comment>
<dbReference type="GO" id="GO:0006508">
    <property type="term" value="P:proteolysis"/>
    <property type="evidence" value="ECO:0007669"/>
    <property type="project" value="UniProtKB-KW"/>
</dbReference>
<dbReference type="OrthoDB" id="269208at2"/>
<keyword evidence="6" id="KW-0482">Metalloprotease</keyword>
<dbReference type="InterPro" id="IPR012962">
    <property type="entry name" value="Pept_M54_archaemetzincn"/>
</dbReference>
<dbReference type="Gene3D" id="1.25.40.10">
    <property type="entry name" value="Tetratricopeptide repeat domain"/>
    <property type="match status" value="1"/>
</dbReference>
<keyword evidence="7" id="KW-0802">TPR repeat</keyword>
<dbReference type="eggNOG" id="COG1913">
    <property type="taxonomic scope" value="Bacteria"/>
</dbReference>
<dbReference type="EMBL" id="ACYH01000049">
    <property type="protein sequence ID" value="EEV19745.1"/>
    <property type="molecule type" value="Genomic_DNA"/>
</dbReference>
<sequence length="352" mass="40805">MFNVSARKYVDVYFTLSDIYAEKQEYEKAYQTVIKGLQLDSANYFYQYRAAYFEFCLKKYREAFERLQYILTACNDSSIIQCCTELLAKFPNTPLEKETVQPMYAKSILVLVFPNTHTLAANAVAERIRQDFKLSVIKEYIDVPESTEHTRDTLDAYICEYITQLYEKHSETELAPILQEIGLTKDDLKEKQNRLLFMKYAFIQSGYSRKDWEDFNREYAMQYDANTLIRQIRQYTKQKLTNPNIIGVLAITSKDIYSGEDNNNFLFGLYDRHIAIMSLHRFITPEAKNSVIINRAVMQGLASAGHLIGIPRCSIKGCARAYAHSLAEQDAKQPSLCSECIRNINTVYQSFD</sequence>
<dbReference type="STRING" id="596324.TREVI0001_1240"/>
<dbReference type="Proteomes" id="UP000004509">
    <property type="component" value="Unassembled WGS sequence"/>
</dbReference>
<dbReference type="Gene3D" id="3.40.390.10">
    <property type="entry name" value="Collagenase (Catalytic Domain)"/>
    <property type="match status" value="1"/>
</dbReference>
<proteinExistence type="predicted"/>
<evidence type="ECO:0000256" key="3">
    <source>
        <dbReference type="ARBA" id="ARBA00022723"/>
    </source>
</evidence>
<dbReference type="GO" id="GO:0046872">
    <property type="term" value="F:metal ion binding"/>
    <property type="evidence" value="ECO:0007669"/>
    <property type="project" value="UniProtKB-KW"/>
</dbReference>
<dbReference type="PANTHER" id="PTHR15910">
    <property type="entry name" value="ARCHAEMETZINCIN"/>
    <property type="match status" value="1"/>
</dbReference>
<feature type="repeat" description="TPR" evidence="7">
    <location>
        <begin position="10"/>
        <end position="43"/>
    </location>
</feature>